<evidence type="ECO:0008006" key="3">
    <source>
        <dbReference type="Google" id="ProtNLM"/>
    </source>
</evidence>
<reference evidence="1" key="1">
    <citation type="submission" date="2024-05" db="EMBL/GenBank/DDBJ databases">
        <title>Alkalihalobacillus sp. strain MEB203 novel alkaliphilic bacterium from Lonar Lake, India.</title>
        <authorList>
            <person name="Joshi A."/>
            <person name="Thite S."/>
            <person name="Mengade P."/>
        </authorList>
    </citation>
    <scope>NUCLEOTIDE SEQUENCE</scope>
    <source>
        <strain evidence="1">MEB 203</strain>
    </source>
</reference>
<comment type="caution">
    <text evidence="1">The sequence shown here is derived from an EMBL/GenBank/DDBJ whole genome shotgun (WGS) entry which is preliminary data.</text>
</comment>
<dbReference type="Proteomes" id="UP001148125">
    <property type="component" value="Unassembled WGS sequence"/>
</dbReference>
<keyword evidence="2" id="KW-1185">Reference proteome</keyword>
<proteinExistence type="predicted"/>
<evidence type="ECO:0000313" key="2">
    <source>
        <dbReference type="Proteomes" id="UP001148125"/>
    </source>
</evidence>
<organism evidence="1 2">
    <name type="scientific">Alkalihalobacterium chitinilyticum</name>
    <dbReference type="NCBI Taxonomy" id="2980103"/>
    <lineage>
        <taxon>Bacteria</taxon>
        <taxon>Bacillati</taxon>
        <taxon>Bacillota</taxon>
        <taxon>Bacilli</taxon>
        <taxon>Bacillales</taxon>
        <taxon>Bacillaceae</taxon>
        <taxon>Alkalihalobacterium</taxon>
    </lineage>
</organism>
<protein>
    <recommendedName>
        <fullName evidence="3">DUF4279 domain-containing protein</fullName>
    </recommendedName>
</protein>
<accession>A0ABT5VHT3</accession>
<evidence type="ECO:0000313" key="1">
    <source>
        <dbReference type="EMBL" id="MDE5414810.1"/>
    </source>
</evidence>
<gene>
    <name evidence="1" type="ORF">N7Z68_15735</name>
</gene>
<dbReference type="EMBL" id="JAOTPO010000011">
    <property type="protein sequence ID" value="MDE5414810.1"/>
    <property type="molecule type" value="Genomic_DNA"/>
</dbReference>
<sequence length="124" mass="14316">MWKIVPICEDIFGFWAGPNGNDAWTATMIIKEKNYSIEIIAEIHISYLNDMAEVENLLEEIREFSHFIKRQKDKAYGVIHFTCKGISTFKNSKPLQTYTHSSGLTLIDTEFTEEMNESFLSLSN</sequence>
<dbReference type="RefSeq" id="WP_275119419.1">
    <property type="nucleotide sequence ID" value="NZ_JAOTPO010000011.1"/>
</dbReference>
<name>A0ABT5VHT3_9BACI</name>